<name>A0AAE1JZ11_PETCI</name>
<dbReference type="PROSITE" id="PS50240">
    <property type="entry name" value="TRYPSIN_DOM"/>
    <property type="match status" value="1"/>
</dbReference>
<feature type="domain" description="CUB" evidence="13">
    <location>
        <begin position="31"/>
        <end position="141"/>
    </location>
</feature>
<dbReference type="InterPro" id="IPR000859">
    <property type="entry name" value="CUB_dom"/>
</dbReference>
<keyword evidence="16" id="KW-1185">Reference proteome</keyword>
<keyword evidence="6 11" id="KW-0720">Serine protease</keyword>
<dbReference type="InterPro" id="IPR009003">
    <property type="entry name" value="Peptidase_S1_PA"/>
</dbReference>
<evidence type="ECO:0000256" key="6">
    <source>
        <dbReference type="ARBA" id="ARBA00022825"/>
    </source>
</evidence>
<sequence>MKEDWRQGGVMVTPRTLLVGEAFADHRANDCEMKKELVEEEVTIESPNFPKKYPNKACVRWELESADPEKTLQMECDTFVVKKSKKCRGDRLTMSEEGGSESTICGKKEPAFETKSNKFVAEFHSNGKKRAKGFKCTVRSVRASTGVTSTGEWNTDNPTTTKAPVTTKAPATTKAPVTTKPPTGTCKCGEANPTRIVGGTEVSPTHKFPWHIGLKKKNHGNYWCGGSIINNKFALTAAHCFFDNEGNRNSDVGLVVGVGDHDMYQTSDNLSGVTRLVDVEKVIIHGNYNPKGYDYDMALLQLKETLDFTKHKAVQSVCLPKSSTTTYGGETGFAYGWGRLTDGGNQPAKLMEVKLPILEPSCWGKQVTKRMLCAGYKEGGKDTCQGDSGGPLTVIESNKHTQVGVVSFGQGCANANSPGVYARITEFLEWIKKNTAGATYCD</sequence>
<dbReference type="SUPFAM" id="SSF50494">
    <property type="entry name" value="Trypsin-like serine proteases"/>
    <property type="match status" value="1"/>
</dbReference>
<keyword evidence="3" id="KW-0732">Signal</keyword>
<dbReference type="PROSITE" id="PS01180">
    <property type="entry name" value="CUB"/>
    <property type="match status" value="1"/>
</dbReference>
<dbReference type="GO" id="GO:0042381">
    <property type="term" value="P:hemolymph coagulation"/>
    <property type="evidence" value="ECO:0007669"/>
    <property type="project" value="UniProtKB-KW"/>
</dbReference>
<evidence type="ECO:0000256" key="10">
    <source>
        <dbReference type="PROSITE-ProRule" id="PRU00059"/>
    </source>
</evidence>
<dbReference type="SMART" id="SM00042">
    <property type="entry name" value="CUB"/>
    <property type="match status" value="1"/>
</dbReference>
<keyword evidence="2 11" id="KW-0645">Protease</keyword>
<dbReference type="Pfam" id="PF00431">
    <property type="entry name" value="CUB"/>
    <property type="match status" value="1"/>
</dbReference>
<dbReference type="GO" id="GO:0006508">
    <property type="term" value="P:proteolysis"/>
    <property type="evidence" value="ECO:0007669"/>
    <property type="project" value="UniProtKB-KW"/>
</dbReference>
<evidence type="ECO:0000256" key="9">
    <source>
        <dbReference type="ARBA" id="ARBA00066707"/>
    </source>
</evidence>
<keyword evidence="5" id="KW-0353">Hemolymph clotting</keyword>
<proteinExistence type="predicted"/>
<dbReference type="EMBL" id="JAWQEG010005044">
    <property type="protein sequence ID" value="KAK3859358.1"/>
    <property type="molecule type" value="Genomic_DNA"/>
</dbReference>
<dbReference type="CDD" id="cd00041">
    <property type="entry name" value="CUB"/>
    <property type="match status" value="1"/>
</dbReference>
<evidence type="ECO:0000256" key="2">
    <source>
        <dbReference type="ARBA" id="ARBA00022670"/>
    </source>
</evidence>
<keyword evidence="1" id="KW-0768">Sushi</keyword>
<feature type="compositionally biased region" description="Low complexity" evidence="12">
    <location>
        <begin position="158"/>
        <end position="182"/>
    </location>
</feature>
<feature type="domain" description="Peptidase S1" evidence="14">
    <location>
        <begin position="196"/>
        <end position="436"/>
    </location>
</feature>
<dbReference type="InterPro" id="IPR033116">
    <property type="entry name" value="TRYPSIN_SER"/>
</dbReference>
<evidence type="ECO:0000256" key="11">
    <source>
        <dbReference type="RuleBase" id="RU363034"/>
    </source>
</evidence>
<dbReference type="FunFam" id="2.40.10.10:FF:000120">
    <property type="entry name" value="Putative serine protease"/>
    <property type="match status" value="1"/>
</dbReference>
<protein>
    <recommendedName>
        <fullName evidence="9">limulus clotting factor C</fullName>
        <ecNumber evidence="9">3.4.21.84</ecNumber>
    </recommendedName>
</protein>
<gene>
    <name evidence="15" type="ORF">Pcinc_034524</name>
</gene>
<evidence type="ECO:0000256" key="4">
    <source>
        <dbReference type="ARBA" id="ARBA00022801"/>
    </source>
</evidence>
<dbReference type="GO" id="GO:0004252">
    <property type="term" value="F:serine-type endopeptidase activity"/>
    <property type="evidence" value="ECO:0007669"/>
    <property type="project" value="InterPro"/>
</dbReference>
<keyword evidence="7" id="KW-1015">Disulfide bond</keyword>
<evidence type="ECO:0000256" key="1">
    <source>
        <dbReference type="ARBA" id="ARBA00022659"/>
    </source>
</evidence>
<dbReference type="Gene3D" id="2.40.10.10">
    <property type="entry name" value="Trypsin-like serine proteases"/>
    <property type="match status" value="1"/>
</dbReference>
<dbReference type="Proteomes" id="UP001286313">
    <property type="component" value="Unassembled WGS sequence"/>
</dbReference>
<dbReference type="PROSITE" id="PS00134">
    <property type="entry name" value="TRYPSIN_HIS"/>
    <property type="match status" value="1"/>
</dbReference>
<comment type="caution">
    <text evidence="15">The sequence shown here is derived from an EMBL/GenBank/DDBJ whole genome shotgun (WGS) entry which is preliminary data.</text>
</comment>
<evidence type="ECO:0000256" key="12">
    <source>
        <dbReference type="SAM" id="MobiDB-lite"/>
    </source>
</evidence>
<evidence type="ECO:0000256" key="5">
    <source>
        <dbReference type="ARBA" id="ARBA00022820"/>
    </source>
</evidence>
<dbReference type="InterPro" id="IPR018114">
    <property type="entry name" value="TRYPSIN_HIS"/>
</dbReference>
<dbReference type="PROSITE" id="PS00135">
    <property type="entry name" value="TRYPSIN_SER"/>
    <property type="match status" value="1"/>
</dbReference>
<dbReference type="SMART" id="SM00020">
    <property type="entry name" value="Tryp_SPc"/>
    <property type="match status" value="1"/>
</dbReference>
<evidence type="ECO:0000313" key="15">
    <source>
        <dbReference type="EMBL" id="KAK3859358.1"/>
    </source>
</evidence>
<dbReference type="InterPro" id="IPR001314">
    <property type="entry name" value="Peptidase_S1A"/>
</dbReference>
<dbReference type="PANTHER" id="PTHR24252">
    <property type="entry name" value="ACROSIN-RELATED"/>
    <property type="match status" value="1"/>
</dbReference>
<feature type="region of interest" description="Disordered" evidence="12">
    <location>
        <begin position="148"/>
        <end position="182"/>
    </location>
</feature>
<evidence type="ECO:0000256" key="3">
    <source>
        <dbReference type="ARBA" id="ARBA00022729"/>
    </source>
</evidence>
<evidence type="ECO:0000313" key="16">
    <source>
        <dbReference type="Proteomes" id="UP001286313"/>
    </source>
</evidence>
<dbReference type="Gene3D" id="2.60.120.290">
    <property type="entry name" value="Spermadhesin, CUB domain"/>
    <property type="match status" value="1"/>
</dbReference>
<evidence type="ECO:0000256" key="8">
    <source>
        <dbReference type="ARBA" id="ARBA00052079"/>
    </source>
</evidence>
<dbReference type="SUPFAM" id="SSF49854">
    <property type="entry name" value="Spermadhesin, CUB domain"/>
    <property type="match status" value="1"/>
</dbReference>
<dbReference type="InterPro" id="IPR043504">
    <property type="entry name" value="Peptidase_S1_PA_chymotrypsin"/>
</dbReference>
<keyword evidence="4 11" id="KW-0378">Hydrolase</keyword>
<dbReference type="InterPro" id="IPR001254">
    <property type="entry name" value="Trypsin_dom"/>
</dbReference>
<dbReference type="AlphaFoldDB" id="A0AAE1JZ11"/>
<evidence type="ECO:0000256" key="7">
    <source>
        <dbReference type="ARBA" id="ARBA00023157"/>
    </source>
</evidence>
<dbReference type="Pfam" id="PF00089">
    <property type="entry name" value="Trypsin"/>
    <property type="match status" value="1"/>
</dbReference>
<dbReference type="EC" id="3.4.21.84" evidence="9"/>
<dbReference type="PANTHER" id="PTHR24252:SF7">
    <property type="entry name" value="HYALIN"/>
    <property type="match status" value="1"/>
</dbReference>
<evidence type="ECO:0000259" key="14">
    <source>
        <dbReference type="PROSITE" id="PS50240"/>
    </source>
</evidence>
<organism evidence="15 16">
    <name type="scientific">Petrolisthes cinctipes</name>
    <name type="common">Flat porcelain crab</name>
    <dbReference type="NCBI Taxonomy" id="88211"/>
    <lineage>
        <taxon>Eukaryota</taxon>
        <taxon>Metazoa</taxon>
        <taxon>Ecdysozoa</taxon>
        <taxon>Arthropoda</taxon>
        <taxon>Crustacea</taxon>
        <taxon>Multicrustacea</taxon>
        <taxon>Malacostraca</taxon>
        <taxon>Eumalacostraca</taxon>
        <taxon>Eucarida</taxon>
        <taxon>Decapoda</taxon>
        <taxon>Pleocyemata</taxon>
        <taxon>Anomura</taxon>
        <taxon>Galatheoidea</taxon>
        <taxon>Porcellanidae</taxon>
        <taxon>Petrolisthes</taxon>
    </lineage>
</organism>
<feature type="compositionally biased region" description="Polar residues" evidence="12">
    <location>
        <begin position="148"/>
        <end position="157"/>
    </location>
</feature>
<reference evidence="15" key="1">
    <citation type="submission" date="2023-10" db="EMBL/GenBank/DDBJ databases">
        <title>Genome assemblies of two species of porcelain crab, Petrolisthes cinctipes and Petrolisthes manimaculis (Anomura: Porcellanidae).</title>
        <authorList>
            <person name="Angst P."/>
        </authorList>
    </citation>
    <scope>NUCLEOTIDE SEQUENCE</scope>
    <source>
        <strain evidence="15">PB745_01</strain>
        <tissue evidence="15">Gill</tissue>
    </source>
</reference>
<comment type="catalytic activity">
    <reaction evidence="8">
        <text>Selective cleavage of 103-Arg-|-Ser-104 and 124-Ile-|-Ile-125 bonds in Limulus clotting factor B to form activated factor B. Cleavage of -Pro-Arg-|-Xaa- bonds in synthetic substrates.</text>
        <dbReference type="EC" id="3.4.21.84"/>
    </reaction>
</comment>
<dbReference type="PRINTS" id="PR00722">
    <property type="entry name" value="CHYMOTRYPSIN"/>
</dbReference>
<accession>A0AAE1JZ11</accession>
<evidence type="ECO:0000259" key="13">
    <source>
        <dbReference type="PROSITE" id="PS01180"/>
    </source>
</evidence>
<dbReference type="CDD" id="cd00190">
    <property type="entry name" value="Tryp_SPc"/>
    <property type="match status" value="1"/>
</dbReference>
<dbReference type="InterPro" id="IPR035914">
    <property type="entry name" value="Sperma_CUB_dom_sf"/>
</dbReference>
<comment type="caution">
    <text evidence="10">Lacks conserved residue(s) required for the propagation of feature annotation.</text>
</comment>